<dbReference type="EMBL" id="AP018738">
    <property type="protein sequence ID" value="BBE51725.1"/>
    <property type="molecule type" value="Genomic_DNA"/>
</dbReference>
<keyword evidence="2" id="KW-1185">Reference proteome</keyword>
<dbReference type="AlphaFoldDB" id="A0A2Z6GF23"/>
<reference evidence="1 2" key="1">
    <citation type="submission" date="2018-06" db="EMBL/GenBank/DDBJ databases">
        <title>OYT1 Genome Sequencing.</title>
        <authorList>
            <person name="Kato S."/>
            <person name="Itoh T."/>
            <person name="Ohkuma M."/>
        </authorList>
    </citation>
    <scope>NUCLEOTIDE SEQUENCE [LARGE SCALE GENOMIC DNA]</scope>
    <source>
        <strain evidence="1 2">OYT1</strain>
    </source>
</reference>
<accession>A0A2Z6GF23</accession>
<dbReference type="STRING" id="1188319.OYT1_01194"/>
<evidence type="ECO:0000313" key="2">
    <source>
        <dbReference type="Proteomes" id="UP000033070"/>
    </source>
</evidence>
<evidence type="ECO:0000313" key="1">
    <source>
        <dbReference type="EMBL" id="BBE51725.1"/>
    </source>
</evidence>
<dbReference type="KEGG" id="fam:OYT1_ch2205"/>
<sequence length="417" mass="45029">MCRQAHSSSSVPCALHPSSRNAFLGGFIGAIFSLPLLAADLRWDGALYGYAAHSSLRADSVLNPANLIARLPQNSSTAEARFNFKAEGEGLRLTARPILLAQDDRNSFGSQRQTDAYLSQWQLRWRASEAWSLAAGREVLNWGPAQFRSPSSPFYFDNGRSNPMRELSGVDALKASWTPNMETTLSLARITGSGHVVQDSWRDSWLLKADQRGDDWAAGLALVHTPGQGAFTGLHGQFTASDALMLYGEASSSTRASALQSPADAALPFSIAQRSFRRTTALLGSAYTFENGQSLNAEYLHDGHGYSAVEQSTYFTRAAASPMSAGLSLGYAPSLLGRDYLHLVWQSNLMESGGYWRTMATHGFTDGGNELSGYVEHAISGRVTVFALGVLPVGTARQESSSLFRHSVTAGLKIALH</sequence>
<evidence type="ECO:0008006" key="3">
    <source>
        <dbReference type="Google" id="ProtNLM"/>
    </source>
</evidence>
<proteinExistence type="predicted"/>
<dbReference type="Proteomes" id="UP000033070">
    <property type="component" value="Chromosome"/>
</dbReference>
<name>A0A2Z6GF23_9PROT</name>
<gene>
    <name evidence="1" type="ORF">OYT1_ch2205</name>
</gene>
<protein>
    <recommendedName>
        <fullName evidence="3">Alginate export domain-containing protein</fullName>
    </recommendedName>
</protein>
<organism evidence="1 2">
    <name type="scientific">Ferriphaselus amnicola</name>
    <dbReference type="NCBI Taxonomy" id="1188319"/>
    <lineage>
        <taxon>Bacteria</taxon>
        <taxon>Pseudomonadati</taxon>
        <taxon>Pseudomonadota</taxon>
        <taxon>Betaproteobacteria</taxon>
        <taxon>Nitrosomonadales</taxon>
        <taxon>Gallionellaceae</taxon>
        <taxon>Ferriphaselus</taxon>
    </lineage>
</organism>